<evidence type="ECO:0000256" key="1">
    <source>
        <dbReference type="ARBA" id="ARBA00004602"/>
    </source>
</evidence>
<dbReference type="PROSITE" id="PS00092">
    <property type="entry name" value="N6_MTASE"/>
    <property type="match status" value="1"/>
</dbReference>
<dbReference type="PANTHER" id="PTHR45825">
    <property type="entry name" value="GRANULE-BOUND STARCH SYNTHASE 1, CHLOROPLASTIC/AMYLOPLASTIC"/>
    <property type="match status" value="1"/>
</dbReference>
<evidence type="ECO:0000313" key="4">
    <source>
        <dbReference type="Proteomes" id="UP000298416"/>
    </source>
</evidence>
<dbReference type="InterPro" id="IPR002052">
    <property type="entry name" value="DNA_methylase_N6_adenine_CS"/>
</dbReference>
<dbReference type="GO" id="GO:0003676">
    <property type="term" value="F:nucleic acid binding"/>
    <property type="evidence" value="ECO:0007669"/>
    <property type="project" value="InterPro"/>
</dbReference>
<keyword evidence="2" id="KW-0035">Amyloplast</keyword>
<proteinExistence type="predicted"/>
<dbReference type="EMBL" id="PNBA02000019">
    <property type="protein sequence ID" value="KAG6391546.1"/>
    <property type="molecule type" value="Genomic_DNA"/>
</dbReference>
<dbReference type="GO" id="GO:0009501">
    <property type="term" value="C:amyloplast"/>
    <property type="evidence" value="ECO:0007669"/>
    <property type="project" value="UniProtKB-SubCell"/>
</dbReference>
<dbReference type="Gene3D" id="3.40.50.2000">
    <property type="entry name" value="Glycogen Phosphorylase B"/>
    <property type="match status" value="1"/>
</dbReference>
<evidence type="ECO:0000256" key="2">
    <source>
        <dbReference type="ARBA" id="ARBA00023234"/>
    </source>
</evidence>
<gene>
    <name evidence="3" type="ORF">SASPL_149302</name>
</gene>
<dbReference type="PANTHER" id="PTHR45825:SF11">
    <property type="entry name" value="ALPHA AMYLASE DOMAIN-CONTAINING PROTEIN"/>
    <property type="match status" value="1"/>
</dbReference>
<comment type="subcellular location">
    <subcellularLocation>
        <location evidence="1">Plastid</location>
        <location evidence="1">Amyloplast</location>
    </subcellularLocation>
</comment>
<comment type="caution">
    <text evidence="3">The sequence shown here is derived from an EMBL/GenBank/DDBJ whole genome shotgun (WGS) entry which is preliminary data.</text>
</comment>
<dbReference type="GO" id="GO:0008168">
    <property type="term" value="F:methyltransferase activity"/>
    <property type="evidence" value="ECO:0007669"/>
    <property type="project" value="InterPro"/>
</dbReference>
<evidence type="ECO:0000313" key="3">
    <source>
        <dbReference type="EMBL" id="KAG6391546.1"/>
    </source>
</evidence>
<name>A0A8X8WCK4_SALSN</name>
<accession>A0A8X8WCK4</accession>
<dbReference type="GO" id="GO:0009507">
    <property type="term" value="C:chloroplast"/>
    <property type="evidence" value="ECO:0007669"/>
    <property type="project" value="TreeGrafter"/>
</dbReference>
<keyword evidence="2" id="KW-0934">Plastid</keyword>
<dbReference type="GO" id="GO:0032259">
    <property type="term" value="P:methylation"/>
    <property type="evidence" value="ECO:0007669"/>
    <property type="project" value="InterPro"/>
</dbReference>
<organism evidence="3">
    <name type="scientific">Salvia splendens</name>
    <name type="common">Scarlet sage</name>
    <dbReference type="NCBI Taxonomy" id="180675"/>
    <lineage>
        <taxon>Eukaryota</taxon>
        <taxon>Viridiplantae</taxon>
        <taxon>Streptophyta</taxon>
        <taxon>Embryophyta</taxon>
        <taxon>Tracheophyta</taxon>
        <taxon>Spermatophyta</taxon>
        <taxon>Magnoliopsida</taxon>
        <taxon>eudicotyledons</taxon>
        <taxon>Gunneridae</taxon>
        <taxon>Pentapetalae</taxon>
        <taxon>asterids</taxon>
        <taxon>lamiids</taxon>
        <taxon>Lamiales</taxon>
        <taxon>Lamiaceae</taxon>
        <taxon>Nepetoideae</taxon>
        <taxon>Mentheae</taxon>
        <taxon>Salviinae</taxon>
        <taxon>Salvia</taxon>
        <taxon>Salvia subgen. Calosphace</taxon>
        <taxon>core Calosphace</taxon>
    </lineage>
</organism>
<protein>
    <submittedName>
        <fullName evidence="3">Uncharacterized protein</fullName>
    </submittedName>
</protein>
<reference evidence="3" key="1">
    <citation type="submission" date="2018-01" db="EMBL/GenBank/DDBJ databases">
        <authorList>
            <person name="Mao J.F."/>
        </authorList>
    </citation>
    <scope>NUCLEOTIDE SEQUENCE</scope>
    <source>
        <strain evidence="3">Huo1</strain>
        <tissue evidence="3">Leaf</tissue>
    </source>
</reference>
<reference evidence="3" key="2">
    <citation type="submission" date="2020-08" db="EMBL/GenBank/DDBJ databases">
        <title>Plant Genome Project.</title>
        <authorList>
            <person name="Zhang R.-G."/>
        </authorList>
    </citation>
    <scope>NUCLEOTIDE SEQUENCE</scope>
    <source>
        <strain evidence="3">Huo1</strain>
        <tissue evidence="3">Leaf</tissue>
    </source>
</reference>
<dbReference type="AlphaFoldDB" id="A0A8X8WCK4"/>
<dbReference type="Proteomes" id="UP000298416">
    <property type="component" value="Unassembled WGS sequence"/>
</dbReference>
<sequence length="147" mass="17084">MLQIHNVNNYLISAHNRQGDWVAECFSLDDCYSSSCWFDPVAATCWSYSLVDRKSGDGLEMPLEHEFEVILYHTSFDIFRPRWAFSPLTKDSLLTALQRAVLTCREHKTSWEGVMKRGMEKNMSWDNAAVQYEQVFDWAFIDPPYAG</sequence>
<keyword evidence="4" id="KW-1185">Reference proteome</keyword>